<gene>
    <name evidence="1" type="ORF">ANANG_G00283740</name>
</gene>
<dbReference type="AlphaFoldDB" id="A0A9D3RJ19"/>
<organism evidence="1 2">
    <name type="scientific">Anguilla anguilla</name>
    <name type="common">European freshwater eel</name>
    <name type="synonym">Muraena anguilla</name>
    <dbReference type="NCBI Taxonomy" id="7936"/>
    <lineage>
        <taxon>Eukaryota</taxon>
        <taxon>Metazoa</taxon>
        <taxon>Chordata</taxon>
        <taxon>Craniata</taxon>
        <taxon>Vertebrata</taxon>
        <taxon>Euteleostomi</taxon>
        <taxon>Actinopterygii</taxon>
        <taxon>Neopterygii</taxon>
        <taxon>Teleostei</taxon>
        <taxon>Anguilliformes</taxon>
        <taxon>Anguillidae</taxon>
        <taxon>Anguilla</taxon>
    </lineage>
</organism>
<dbReference type="EMBL" id="JAFIRN010000017">
    <property type="protein sequence ID" value="KAG5831840.1"/>
    <property type="molecule type" value="Genomic_DNA"/>
</dbReference>
<accession>A0A9D3RJ19</accession>
<dbReference type="Proteomes" id="UP001044222">
    <property type="component" value="Chromosome 17"/>
</dbReference>
<keyword evidence="2" id="KW-1185">Reference proteome</keyword>
<evidence type="ECO:0000313" key="2">
    <source>
        <dbReference type="Proteomes" id="UP001044222"/>
    </source>
</evidence>
<reference evidence="1" key="1">
    <citation type="submission" date="2021-01" db="EMBL/GenBank/DDBJ databases">
        <title>A chromosome-scale assembly of European eel, Anguilla anguilla.</title>
        <authorList>
            <person name="Henkel C."/>
            <person name="Jong-Raadsen S.A."/>
            <person name="Dufour S."/>
            <person name="Weltzien F.-A."/>
            <person name="Palstra A.P."/>
            <person name="Pelster B."/>
            <person name="Spaink H.P."/>
            <person name="Van Den Thillart G.E."/>
            <person name="Jansen H."/>
            <person name="Zahm M."/>
            <person name="Klopp C."/>
            <person name="Cedric C."/>
            <person name="Louis A."/>
            <person name="Berthelot C."/>
            <person name="Parey E."/>
            <person name="Roest Crollius H."/>
            <person name="Montfort J."/>
            <person name="Robinson-Rechavi M."/>
            <person name="Bucao C."/>
            <person name="Bouchez O."/>
            <person name="Gislard M."/>
            <person name="Lluch J."/>
            <person name="Milhes M."/>
            <person name="Lampietro C."/>
            <person name="Lopez Roques C."/>
            <person name="Donnadieu C."/>
            <person name="Braasch I."/>
            <person name="Desvignes T."/>
            <person name="Postlethwait J."/>
            <person name="Bobe J."/>
            <person name="Guiguen Y."/>
            <person name="Dirks R."/>
        </authorList>
    </citation>
    <scope>NUCLEOTIDE SEQUENCE</scope>
    <source>
        <strain evidence="1">Tag_6206</strain>
        <tissue evidence="1">Liver</tissue>
    </source>
</reference>
<sequence>MWKIHAFRRLPSGSLILKLSPEALTLSAPGASGGNKAPFRARKPGEVEEAARAHIIATGGDPGNVKLRELEASVSEGPQMANKDGLTRYACAYPDFMELVRFHKVQEEARSLASQPGQEGATLVGFGKYKADTLRDLYSLEDKSKIT</sequence>
<proteinExistence type="predicted"/>
<name>A0A9D3RJ19_ANGAN</name>
<comment type="caution">
    <text evidence="1">The sequence shown here is derived from an EMBL/GenBank/DDBJ whole genome shotgun (WGS) entry which is preliminary data.</text>
</comment>
<evidence type="ECO:0000313" key="1">
    <source>
        <dbReference type="EMBL" id="KAG5831840.1"/>
    </source>
</evidence>
<protein>
    <submittedName>
        <fullName evidence="1">Uncharacterized protein</fullName>
    </submittedName>
</protein>